<evidence type="ECO:0000313" key="1">
    <source>
        <dbReference type="EMBL" id="KGN60546.1"/>
    </source>
</evidence>
<gene>
    <name evidence="1" type="ORF">Csa_2G000540</name>
</gene>
<dbReference type="Proteomes" id="UP000029981">
    <property type="component" value="Chromosome 2"/>
</dbReference>
<reference evidence="1 2" key="3">
    <citation type="journal article" date="2010" name="BMC Genomics">
        <title>Transcriptome sequencing and comparative analysis of cucumber flowers with different sex types.</title>
        <authorList>
            <person name="Guo S."/>
            <person name="Zheng Y."/>
            <person name="Joung J.G."/>
            <person name="Liu S."/>
            <person name="Zhang Z."/>
            <person name="Crasta O.R."/>
            <person name="Sobral B.W."/>
            <person name="Xu Y."/>
            <person name="Huang S."/>
            <person name="Fei Z."/>
        </authorList>
    </citation>
    <scope>NUCLEOTIDE SEQUENCE [LARGE SCALE GENOMIC DNA]</scope>
    <source>
        <strain evidence="2">cv. 9930</strain>
    </source>
</reference>
<sequence length="92" mass="10364">MEEVFASSLFCPLKFSKSQSFSSLSSAQSRSSSFFLQLAAREKHPLPFSIFSLTVTFPIPSKTEIVCDLGSYLKPEGRMVSPDLPYRQCVYR</sequence>
<proteinExistence type="predicted"/>
<keyword evidence="2" id="KW-1185">Reference proteome</keyword>
<reference evidence="1 2" key="2">
    <citation type="journal article" date="2009" name="PLoS ONE">
        <title>An integrated genetic and cytogenetic map of the cucumber genome.</title>
        <authorList>
            <person name="Ren Y."/>
            <person name="Zhang Z."/>
            <person name="Liu J."/>
            <person name="Staub J.E."/>
            <person name="Han Y."/>
            <person name="Cheng Z."/>
            <person name="Li X."/>
            <person name="Lu J."/>
            <person name="Miao H."/>
            <person name="Kang H."/>
            <person name="Xie B."/>
            <person name="Gu X."/>
            <person name="Wang X."/>
            <person name="Du Y."/>
            <person name="Jin W."/>
            <person name="Huang S."/>
        </authorList>
    </citation>
    <scope>NUCLEOTIDE SEQUENCE [LARGE SCALE GENOMIC DNA]</scope>
    <source>
        <strain evidence="2">cv. 9930</strain>
    </source>
</reference>
<accession>A0A0A0LKP0</accession>
<reference evidence="1 2" key="4">
    <citation type="journal article" date="2011" name="BMC Genomics">
        <title>RNA-Seq improves annotation of protein-coding genes in the cucumber genome.</title>
        <authorList>
            <person name="Li Z."/>
            <person name="Zhang Z."/>
            <person name="Yan P."/>
            <person name="Huang S."/>
            <person name="Fei Z."/>
            <person name="Lin K."/>
        </authorList>
    </citation>
    <scope>NUCLEOTIDE SEQUENCE [LARGE SCALE GENOMIC DNA]</scope>
    <source>
        <strain evidence="2">cv. 9930</strain>
    </source>
</reference>
<organism evidence="1 2">
    <name type="scientific">Cucumis sativus</name>
    <name type="common">Cucumber</name>
    <dbReference type="NCBI Taxonomy" id="3659"/>
    <lineage>
        <taxon>Eukaryota</taxon>
        <taxon>Viridiplantae</taxon>
        <taxon>Streptophyta</taxon>
        <taxon>Embryophyta</taxon>
        <taxon>Tracheophyta</taxon>
        <taxon>Spermatophyta</taxon>
        <taxon>Magnoliopsida</taxon>
        <taxon>eudicotyledons</taxon>
        <taxon>Gunneridae</taxon>
        <taxon>Pentapetalae</taxon>
        <taxon>rosids</taxon>
        <taxon>fabids</taxon>
        <taxon>Cucurbitales</taxon>
        <taxon>Cucurbitaceae</taxon>
        <taxon>Benincaseae</taxon>
        <taxon>Cucumis</taxon>
    </lineage>
</organism>
<dbReference type="AlphaFoldDB" id="A0A0A0LKP0"/>
<evidence type="ECO:0000313" key="2">
    <source>
        <dbReference type="Proteomes" id="UP000029981"/>
    </source>
</evidence>
<reference evidence="1 2" key="1">
    <citation type="journal article" date="2009" name="Nat. Genet.">
        <title>The genome of the cucumber, Cucumis sativus L.</title>
        <authorList>
            <person name="Huang S."/>
            <person name="Li R."/>
            <person name="Zhang Z."/>
            <person name="Li L."/>
            <person name="Gu X."/>
            <person name="Fan W."/>
            <person name="Lucas W.J."/>
            <person name="Wang X."/>
            <person name="Xie B."/>
            <person name="Ni P."/>
            <person name="Ren Y."/>
            <person name="Zhu H."/>
            <person name="Li J."/>
            <person name="Lin K."/>
            <person name="Jin W."/>
            <person name="Fei Z."/>
            <person name="Li G."/>
            <person name="Staub J."/>
            <person name="Kilian A."/>
            <person name="van der Vossen E.A."/>
            <person name="Wu Y."/>
            <person name="Guo J."/>
            <person name="He J."/>
            <person name="Jia Z."/>
            <person name="Ren Y."/>
            <person name="Tian G."/>
            <person name="Lu Y."/>
            <person name="Ruan J."/>
            <person name="Qian W."/>
            <person name="Wang M."/>
            <person name="Huang Q."/>
            <person name="Li B."/>
            <person name="Xuan Z."/>
            <person name="Cao J."/>
            <person name="Asan"/>
            <person name="Wu Z."/>
            <person name="Zhang J."/>
            <person name="Cai Q."/>
            <person name="Bai Y."/>
            <person name="Zhao B."/>
            <person name="Han Y."/>
            <person name="Li Y."/>
            <person name="Li X."/>
            <person name="Wang S."/>
            <person name="Shi Q."/>
            <person name="Liu S."/>
            <person name="Cho W.K."/>
            <person name="Kim J.Y."/>
            <person name="Xu Y."/>
            <person name="Heller-Uszynska K."/>
            <person name="Miao H."/>
            <person name="Cheng Z."/>
            <person name="Zhang S."/>
            <person name="Wu J."/>
            <person name="Yang Y."/>
            <person name="Kang H."/>
            <person name="Li M."/>
            <person name="Liang H."/>
            <person name="Ren X."/>
            <person name="Shi Z."/>
            <person name="Wen M."/>
            <person name="Jian M."/>
            <person name="Yang H."/>
            <person name="Zhang G."/>
            <person name="Yang Z."/>
            <person name="Chen R."/>
            <person name="Liu S."/>
            <person name="Li J."/>
            <person name="Ma L."/>
            <person name="Liu H."/>
            <person name="Zhou Y."/>
            <person name="Zhao J."/>
            <person name="Fang X."/>
            <person name="Li G."/>
            <person name="Fang L."/>
            <person name="Li Y."/>
            <person name="Liu D."/>
            <person name="Zheng H."/>
            <person name="Zhang Y."/>
            <person name="Qin N."/>
            <person name="Li Z."/>
            <person name="Yang G."/>
            <person name="Yang S."/>
            <person name="Bolund L."/>
            <person name="Kristiansen K."/>
            <person name="Zheng H."/>
            <person name="Li S."/>
            <person name="Zhang X."/>
            <person name="Yang H."/>
            <person name="Wang J."/>
            <person name="Sun R."/>
            <person name="Zhang B."/>
            <person name="Jiang S."/>
            <person name="Wang J."/>
            <person name="Du Y."/>
            <person name="Li S."/>
        </authorList>
    </citation>
    <scope>NUCLEOTIDE SEQUENCE [LARGE SCALE GENOMIC DNA]</scope>
    <source>
        <strain evidence="2">cv. 9930</strain>
    </source>
</reference>
<protein>
    <submittedName>
        <fullName evidence="1">Uncharacterized protein</fullName>
    </submittedName>
</protein>
<dbReference type="Gramene" id="KGN60546">
    <property type="protein sequence ID" value="KGN60546"/>
    <property type="gene ID" value="Csa_2G000540"/>
</dbReference>
<dbReference type="EMBL" id="CM002923">
    <property type="protein sequence ID" value="KGN60546.1"/>
    <property type="molecule type" value="Genomic_DNA"/>
</dbReference>
<name>A0A0A0LKP0_CUCSA</name>